<dbReference type="SUPFAM" id="SSF52833">
    <property type="entry name" value="Thioredoxin-like"/>
    <property type="match status" value="1"/>
</dbReference>
<evidence type="ECO:0000259" key="1">
    <source>
        <dbReference type="Pfam" id="PF00462"/>
    </source>
</evidence>
<keyword evidence="3" id="KW-1185">Reference proteome</keyword>
<dbReference type="CDD" id="cd02976">
    <property type="entry name" value="NrdH"/>
    <property type="match status" value="1"/>
</dbReference>
<dbReference type="InterPro" id="IPR036249">
    <property type="entry name" value="Thioredoxin-like_sf"/>
</dbReference>
<accession>A0ABT0W9L1</accession>
<protein>
    <submittedName>
        <fullName evidence="2">Glutaredoxin family protein</fullName>
    </submittedName>
</protein>
<dbReference type="PROSITE" id="PS51354">
    <property type="entry name" value="GLUTAREDOXIN_2"/>
    <property type="match status" value="1"/>
</dbReference>
<feature type="domain" description="Glutaredoxin" evidence="1">
    <location>
        <begin position="5"/>
        <end position="57"/>
    </location>
</feature>
<organism evidence="2 3">
    <name type="scientific">Neobacillus pocheonensis</name>
    <dbReference type="NCBI Taxonomy" id="363869"/>
    <lineage>
        <taxon>Bacteria</taxon>
        <taxon>Bacillati</taxon>
        <taxon>Bacillota</taxon>
        <taxon>Bacilli</taxon>
        <taxon>Bacillales</taxon>
        <taxon>Bacillaceae</taxon>
        <taxon>Neobacillus</taxon>
    </lineage>
</organism>
<gene>
    <name evidence="2" type="ORF">NDK43_12185</name>
</gene>
<evidence type="ECO:0000313" key="2">
    <source>
        <dbReference type="EMBL" id="MCM2533009.1"/>
    </source>
</evidence>
<evidence type="ECO:0000313" key="3">
    <source>
        <dbReference type="Proteomes" id="UP001523262"/>
    </source>
</evidence>
<proteinExistence type="predicted"/>
<name>A0ABT0W9L1_9BACI</name>
<dbReference type="Gene3D" id="3.40.30.10">
    <property type="entry name" value="Glutaredoxin"/>
    <property type="match status" value="1"/>
</dbReference>
<reference evidence="2 3" key="1">
    <citation type="submission" date="2022-06" db="EMBL/GenBank/DDBJ databases">
        <authorList>
            <person name="Jeon C.O."/>
        </authorList>
    </citation>
    <scope>NUCLEOTIDE SEQUENCE [LARGE SCALE GENOMIC DNA]</scope>
    <source>
        <strain evidence="2 3">KCTC 13943</strain>
    </source>
</reference>
<dbReference type="InterPro" id="IPR002109">
    <property type="entry name" value="Glutaredoxin"/>
</dbReference>
<dbReference type="Pfam" id="PF00462">
    <property type="entry name" value="Glutaredoxin"/>
    <property type="match status" value="1"/>
</dbReference>
<dbReference type="EMBL" id="JAMQCR010000001">
    <property type="protein sequence ID" value="MCM2533009.1"/>
    <property type="molecule type" value="Genomic_DNA"/>
</dbReference>
<comment type="caution">
    <text evidence="2">The sequence shown here is derived from an EMBL/GenBank/DDBJ whole genome shotgun (WGS) entry which is preliminary data.</text>
</comment>
<sequence>MVNQIIVYTTNDCIECTLVKKVLVEVGIPFEVRDVSANAEYQKEVEKLGFLGLPVAVFENHAVKGFTNELKELMELAKSKK</sequence>
<dbReference type="Proteomes" id="UP001523262">
    <property type="component" value="Unassembled WGS sequence"/>
</dbReference>